<protein>
    <recommendedName>
        <fullName evidence="3">AbiEi antitoxin C-terminal domain-containing protein</fullName>
    </recommendedName>
</protein>
<gene>
    <name evidence="1" type="ORF">Prum_001130</name>
</gene>
<reference evidence="1 2" key="2">
    <citation type="submission" date="2020-03" db="EMBL/GenBank/DDBJ databases">
        <authorList>
            <person name="Ichikawa N."/>
            <person name="Kimura A."/>
            <person name="Kitahashi Y."/>
            <person name="Uohara A."/>
        </authorList>
    </citation>
    <scope>NUCLEOTIDE SEQUENCE [LARGE SCALE GENOMIC DNA]</scope>
    <source>
        <strain evidence="1 2">NBRC 108638</strain>
    </source>
</reference>
<sequence>MLEELCERQCGVVTRAQALRGGMTLSELRARLRSGRWQRVFDGVFAAFSGPLPRMARLWAVLLRAGPGAVLSHHTAAELAGLVPAQDPVHVTLPPSRRVARIPGVVVHVSRAAGAGRHPTRVPAQTRVEETVVDLTQSARDLDEAIGWLARACGQRLTTAARLSEAFGARFRVRWRTELTAALRDVADGCHSVLEMRYLRRVERAHGLPRSTRQRARRRPGGRWYDDVYYAEYQVVVEVDGRAAHPDERRWRDMERDNAGVAAGRASCATAQRM</sequence>
<dbReference type="Proteomes" id="UP000482960">
    <property type="component" value="Unassembled WGS sequence"/>
</dbReference>
<dbReference type="RefSeq" id="WP_173072956.1">
    <property type="nucleotide sequence ID" value="NZ_BLPG01000001.1"/>
</dbReference>
<dbReference type="EMBL" id="BLPG01000001">
    <property type="protein sequence ID" value="GFJ86471.1"/>
    <property type="molecule type" value="Genomic_DNA"/>
</dbReference>
<organism evidence="1 2">
    <name type="scientific">Phytohabitans rumicis</name>
    <dbReference type="NCBI Taxonomy" id="1076125"/>
    <lineage>
        <taxon>Bacteria</taxon>
        <taxon>Bacillati</taxon>
        <taxon>Actinomycetota</taxon>
        <taxon>Actinomycetes</taxon>
        <taxon>Micromonosporales</taxon>
        <taxon>Micromonosporaceae</taxon>
    </lineage>
</organism>
<comment type="caution">
    <text evidence="1">The sequence shown here is derived from an EMBL/GenBank/DDBJ whole genome shotgun (WGS) entry which is preliminary data.</text>
</comment>
<evidence type="ECO:0000313" key="2">
    <source>
        <dbReference type="Proteomes" id="UP000482960"/>
    </source>
</evidence>
<name>A0A6V8KVP0_9ACTN</name>
<proteinExistence type="predicted"/>
<accession>A0A6V8KVP0</accession>
<evidence type="ECO:0008006" key="3">
    <source>
        <dbReference type="Google" id="ProtNLM"/>
    </source>
</evidence>
<keyword evidence="2" id="KW-1185">Reference proteome</keyword>
<reference evidence="1 2" key="1">
    <citation type="submission" date="2020-03" db="EMBL/GenBank/DDBJ databases">
        <title>Whole genome shotgun sequence of Phytohabitans rumicis NBRC 108638.</title>
        <authorList>
            <person name="Komaki H."/>
            <person name="Tamura T."/>
        </authorList>
    </citation>
    <scope>NUCLEOTIDE SEQUENCE [LARGE SCALE GENOMIC DNA]</scope>
    <source>
        <strain evidence="1 2">NBRC 108638</strain>
    </source>
</reference>
<evidence type="ECO:0000313" key="1">
    <source>
        <dbReference type="EMBL" id="GFJ86471.1"/>
    </source>
</evidence>
<dbReference type="AlphaFoldDB" id="A0A6V8KVP0"/>